<dbReference type="Gene3D" id="3.40.190.10">
    <property type="entry name" value="Periplasmic binding protein-like II"/>
    <property type="match status" value="1"/>
</dbReference>
<dbReference type="PANTHER" id="PTHR43649">
    <property type="entry name" value="ARABINOSE-BINDING PROTEIN-RELATED"/>
    <property type="match status" value="1"/>
</dbReference>
<evidence type="ECO:0000256" key="5">
    <source>
        <dbReference type="ARBA" id="ARBA00023288"/>
    </source>
</evidence>
<name>A0ABU6DD13_9BACL</name>
<gene>
    <name evidence="7" type="ORF">P5G65_17270</name>
</gene>
<dbReference type="InterPro" id="IPR006059">
    <property type="entry name" value="SBP"/>
</dbReference>
<accession>A0ABU6DD13</accession>
<keyword evidence="2 6" id="KW-0732">Signal</keyword>
<dbReference type="Pfam" id="PF01547">
    <property type="entry name" value="SBP_bac_1"/>
    <property type="match status" value="1"/>
</dbReference>
<reference evidence="7 8" key="1">
    <citation type="submission" date="2023-03" db="EMBL/GenBank/DDBJ databases">
        <title>Bacillus Genome Sequencing.</title>
        <authorList>
            <person name="Dunlap C."/>
        </authorList>
    </citation>
    <scope>NUCLEOTIDE SEQUENCE [LARGE SCALE GENOMIC DNA]</scope>
    <source>
        <strain evidence="7 8">NRS-1351</strain>
    </source>
</reference>
<protein>
    <submittedName>
        <fullName evidence="7">ABC transporter substrate-binding protein</fullName>
    </submittedName>
</protein>
<evidence type="ECO:0000256" key="3">
    <source>
        <dbReference type="ARBA" id="ARBA00023136"/>
    </source>
</evidence>
<organism evidence="7 8">
    <name type="scientific">Paenibacillus chondroitinus</name>
    <dbReference type="NCBI Taxonomy" id="59842"/>
    <lineage>
        <taxon>Bacteria</taxon>
        <taxon>Bacillati</taxon>
        <taxon>Bacillota</taxon>
        <taxon>Bacilli</taxon>
        <taxon>Bacillales</taxon>
        <taxon>Paenibacillaceae</taxon>
        <taxon>Paenibacillus</taxon>
    </lineage>
</organism>
<evidence type="ECO:0000256" key="1">
    <source>
        <dbReference type="ARBA" id="ARBA00022475"/>
    </source>
</evidence>
<keyword evidence="3" id="KW-0472">Membrane</keyword>
<sequence>MKMNNFKVIGLTCISFAMVLSGCSTTKTAEPAAATTAPAASTAAATKAPEPAKSGEKITINFWNPFSGNDGPFMKKIVDNYNKSQDKYNVKMTIQPNGDYYKLLDTAIATKKGVPDVAIMHLDQTPTYIAKDLLQPLDEVAKSAGVDKGNFPAATVDYSTKDGKWYSIPLDIHPLVMYYNKDLFAAAGITAPPTNRQEFVDAAKKLTDPSKGIWGAAMPTFWIQNFLFPTVLFQNGGSFLDEKGNIAYNSPAGVEAVTFMRSLTTMKVSPPTVAADGDFNLFQQGKSAMHFNGPWAKDAFDKAKVNYGVAEVPQLGTVKKAVFAGSHNFVIPKSTTDAAVLAGVGDFLKYVSNNSIDWAESGQAVASKVVRDSAAFKAMTQQQTEVAKEFDYVQFAPKVLNWGPISDSIWSELANALQGKKDPKAALDDAAAKSTIAMNKK</sequence>
<keyword evidence="4" id="KW-0564">Palmitate</keyword>
<dbReference type="EMBL" id="JAROBY010000027">
    <property type="protein sequence ID" value="MEB4795656.1"/>
    <property type="molecule type" value="Genomic_DNA"/>
</dbReference>
<feature type="chain" id="PRO_5045568741" evidence="6">
    <location>
        <begin position="30"/>
        <end position="441"/>
    </location>
</feature>
<evidence type="ECO:0000313" key="7">
    <source>
        <dbReference type="EMBL" id="MEB4795656.1"/>
    </source>
</evidence>
<evidence type="ECO:0000256" key="2">
    <source>
        <dbReference type="ARBA" id="ARBA00022729"/>
    </source>
</evidence>
<dbReference type="PROSITE" id="PS51257">
    <property type="entry name" value="PROKAR_LIPOPROTEIN"/>
    <property type="match status" value="1"/>
</dbReference>
<comment type="caution">
    <text evidence="7">The sequence shown here is derived from an EMBL/GenBank/DDBJ whole genome shotgun (WGS) entry which is preliminary data.</text>
</comment>
<evidence type="ECO:0000256" key="6">
    <source>
        <dbReference type="SAM" id="SignalP"/>
    </source>
</evidence>
<dbReference type="InterPro" id="IPR050490">
    <property type="entry name" value="Bact_solute-bd_prot1"/>
</dbReference>
<dbReference type="CDD" id="cd14748">
    <property type="entry name" value="PBP2_UgpB"/>
    <property type="match status" value="1"/>
</dbReference>
<keyword evidence="5" id="KW-0449">Lipoprotein</keyword>
<evidence type="ECO:0000256" key="4">
    <source>
        <dbReference type="ARBA" id="ARBA00023139"/>
    </source>
</evidence>
<proteinExistence type="predicted"/>
<dbReference type="Proteomes" id="UP001355653">
    <property type="component" value="Unassembled WGS sequence"/>
</dbReference>
<dbReference type="RefSeq" id="WP_127456058.1">
    <property type="nucleotide sequence ID" value="NZ_JAROBY010000027.1"/>
</dbReference>
<evidence type="ECO:0000313" key="8">
    <source>
        <dbReference type="Proteomes" id="UP001355653"/>
    </source>
</evidence>
<dbReference type="PANTHER" id="PTHR43649:SF33">
    <property type="entry name" value="POLYGALACTURONAN_RHAMNOGALACTURONAN-BINDING PROTEIN YTCQ"/>
    <property type="match status" value="1"/>
</dbReference>
<keyword evidence="8" id="KW-1185">Reference proteome</keyword>
<dbReference type="SUPFAM" id="SSF53850">
    <property type="entry name" value="Periplasmic binding protein-like II"/>
    <property type="match status" value="1"/>
</dbReference>
<feature type="signal peptide" evidence="6">
    <location>
        <begin position="1"/>
        <end position="29"/>
    </location>
</feature>
<keyword evidence="1" id="KW-1003">Cell membrane</keyword>